<name>A0ABQ2LL85_9ACTN</name>
<evidence type="ECO:0000313" key="3">
    <source>
        <dbReference type="EMBL" id="GGO39016.1"/>
    </source>
</evidence>
<feature type="transmembrane region" description="Helical" evidence="2">
    <location>
        <begin position="257"/>
        <end position="282"/>
    </location>
</feature>
<feature type="region of interest" description="Disordered" evidence="1">
    <location>
        <begin position="1"/>
        <end position="24"/>
    </location>
</feature>
<organism evidence="3 4">
    <name type="scientific">Streptomyces lasiicapitis</name>
    <dbReference type="NCBI Taxonomy" id="1923961"/>
    <lineage>
        <taxon>Bacteria</taxon>
        <taxon>Bacillati</taxon>
        <taxon>Actinomycetota</taxon>
        <taxon>Actinomycetes</taxon>
        <taxon>Kitasatosporales</taxon>
        <taxon>Streptomycetaceae</taxon>
        <taxon>Streptomyces</taxon>
    </lineage>
</organism>
<dbReference type="EMBL" id="BMNG01000003">
    <property type="protein sequence ID" value="GGO39016.1"/>
    <property type="molecule type" value="Genomic_DNA"/>
</dbReference>
<evidence type="ECO:0000256" key="2">
    <source>
        <dbReference type="SAM" id="Phobius"/>
    </source>
</evidence>
<dbReference type="PANTHER" id="PTHR36833:SF1">
    <property type="entry name" value="INTEGRAL MEMBRANE TRANSPORT PROTEIN"/>
    <property type="match status" value="1"/>
</dbReference>
<gene>
    <name evidence="3" type="ORF">GCM10012286_14840</name>
</gene>
<dbReference type="InterPro" id="IPR010390">
    <property type="entry name" value="ABC-2_transporter-like"/>
</dbReference>
<proteinExistence type="predicted"/>
<feature type="transmembrane region" description="Helical" evidence="2">
    <location>
        <begin position="219"/>
        <end position="245"/>
    </location>
</feature>
<feature type="transmembrane region" description="Helical" evidence="2">
    <location>
        <begin position="169"/>
        <end position="198"/>
    </location>
</feature>
<feature type="compositionally biased region" description="Pro residues" evidence="1">
    <location>
        <begin position="1"/>
        <end position="11"/>
    </location>
</feature>
<protein>
    <submittedName>
        <fullName evidence="3">Transporter</fullName>
    </submittedName>
</protein>
<feature type="transmembrane region" description="Helical" evidence="2">
    <location>
        <begin position="137"/>
        <end position="163"/>
    </location>
</feature>
<dbReference type="Proteomes" id="UP000656881">
    <property type="component" value="Unassembled WGS sequence"/>
</dbReference>
<dbReference type="PANTHER" id="PTHR36833">
    <property type="entry name" value="SLR0610 PROTEIN-RELATED"/>
    <property type="match status" value="1"/>
</dbReference>
<sequence length="293" mass="31607">MSPMSAMPPSPRSGHVKPLVPESPVRRPVGRMRLAAVILRAGVRSQLANRADFAMAIANGVTYQVTVLLFATVIFGRFPSLAGWGVGEVLLINSIRMLGHGLYMLFFGNLGLLPHLLRDGRFDAFRTRPAPVLLQVFTYEAPVNAVGDLVVACASLSVCLSLLDVEWTVGMVAFLLAAVVGALVIELGLNLHIAALVLRFRGSESLFFWLDSVSGTFGNYPLGLFPWVLQGAFTFVLPIAFAGFYPAAWLTGHADTAPFSAALAFAFPAVAAALLWSGLAWWRRGVAFYARNN</sequence>
<evidence type="ECO:0000313" key="4">
    <source>
        <dbReference type="Proteomes" id="UP000656881"/>
    </source>
</evidence>
<feature type="transmembrane region" description="Helical" evidence="2">
    <location>
        <begin position="98"/>
        <end position="117"/>
    </location>
</feature>
<accession>A0ABQ2LL85</accession>
<evidence type="ECO:0000256" key="1">
    <source>
        <dbReference type="SAM" id="MobiDB-lite"/>
    </source>
</evidence>
<dbReference type="Pfam" id="PF06182">
    <property type="entry name" value="ABC2_membrane_6"/>
    <property type="match status" value="1"/>
</dbReference>
<keyword evidence="2" id="KW-0812">Transmembrane</keyword>
<keyword evidence="2" id="KW-0472">Membrane</keyword>
<keyword evidence="4" id="KW-1185">Reference proteome</keyword>
<feature type="transmembrane region" description="Helical" evidence="2">
    <location>
        <begin position="53"/>
        <end position="78"/>
    </location>
</feature>
<keyword evidence="2" id="KW-1133">Transmembrane helix</keyword>
<comment type="caution">
    <text evidence="3">The sequence shown here is derived from an EMBL/GenBank/DDBJ whole genome shotgun (WGS) entry which is preliminary data.</text>
</comment>
<reference evidence="4" key="1">
    <citation type="journal article" date="2019" name="Int. J. Syst. Evol. Microbiol.">
        <title>The Global Catalogue of Microorganisms (GCM) 10K type strain sequencing project: providing services to taxonomists for standard genome sequencing and annotation.</title>
        <authorList>
            <consortium name="The Broad Institute Genomics Platform"/>
            <consortium name="The Broad Institute Genome Sequencing Center for Infectious Disease"/>
            <person name="Wu L."/>
            <person name="Ma J."/>
        </authorList>
    </citation>
    <scope>NUCLEOTIDE SEQUENCE [LARGE SCALE GENOMIC DNA]</scope>
    <source>
        <strain evidence="4">CGMCC 4.7349</strain>
    </source>
</reference>